<dbReference type="GO" id="GO:0004674">
    <property type="term" value="F:protein serine/threonine kinase activity"/>
    <property type="evidence" value="ECO:0007669"/>
    <property type="project" value="UniProtKB-KW"/>
</dbReference>
<name>A0A8X8A083_POPTO</name>
<dbReference type="GO" id="GO:0005886">
    <property type="term" value="C:plasma membrane"/>
    <property type="evidence" value="ECO:0007669"/>
    <property type="project" value="UniProtKB-SubCell"/>
</dbReference>
<proteinExistence type="predicted"/>
<dbReference type="InterPro" id="IPR001245">
    <property type="entry name" value="Ser-Thr/Tyr_kinase_cat_dom"/>
</dbReference>
<dbReference type="SMART" id="SM00220">
    <property type="entry name" value="S_TKc"/>
    <property type="match status" value="1"/>
</dbReference>
<evidence type="ECO:0000256" key="1">
    <source>
        <dbReference type="ARBA" id="ARBA00004162"/>
    </source>
</evidence>
<comment type="subcellular location">
    <subcellularLocation>
        <location evidence="1">Cell membrane</location>
        <topology evidence="1">Single-pass membrane protein</topology>
    </subcellularLocation>
</comment>
<dbReference type="Pfam" id="PF07714">
    <property type="entry name" value="PK_Tyr_Ser-Thr"/>
    <property type="match status" value="1"/>
</dbReference>
<dbReference type="EMBL" id="JAAWWB010000008">
    <property type="protein sequence ID" value="KAG6777512.1"/>
    <property type="molecule type" value="Genomic_DNA"/>
</dbReference>
<dbReference type="OrthoDB" id="4062651at2759"/>
<feature type="region of interest" description="Disordered" evidence="15">
    <location>
        <begin position="1"/>
        <end position="289"/>
    </location>
</feature>
<feature type="transmembrane region" description="Helical" evidence="16">
    <location>
        <begin position="294"/>
        <end position="317"/>
    </location>
</feature>
<feature type="compositionally biased region" description="Pro residues" evidence="15">
    <location>
        <begin position="48"/>
        <end position="147"/>
    </location>
</feature>
<comment type="catalytic activity">
    <reaction evidence="12">
        <text>L-threonyl-[protein] + ATP = O-phospho-L-threonyl-[protein] + ADP + H(+)</text>
        <dbReference type="Rhea" id="RHEA:46608"/>
        <dbReference type="Rhea" id="RHEA-COMP:11060"/>
        <dbReference type="Rhea" id="RHEA-COMP:11605"/>
        <dbReference type="ChEBI" id="CHEBI:15378"/>
        <dbReference type="ChEBI" id="CHEBI:30013"/>
        <dbReference type="ChEBI" id="CHEBI:30616"/>
        <dbReference type="ChEBI" id="CHEBI:61977"/>
        <dbReference type="ChEBI" id="CHEBI:456216"/>
        <dbReference type="EC" id="2.7.11.1"/>
    </reaction>
</comment>
<dbReference type="Proteomes" id="UP000886885">
    <property type="component" value="Chromosome 4D"/>
</dbReference>
<feature type="compositionally biased region" description="Pro residues" evidence="15">
    <location>
        <begin position="179"/>
        <end position="231"/>
    </location>
</feature>
<dbReference type="PROSITE" id="PS00108">
    <property type="entry name" value="PROTEIN_KINASE_ST"/>
    <property type="match status" value="1"/>
</dbReference>
<comment type="catalytic activity">
    <reaction evidence="13">
        <text>L-seryl-[protein] + ATP = O-phospho-L-seryl-[protein] + ADP + H(+)</text>
        <dbReference type="Rhea" id="RHEA:17989"/>
        <dbReference type="Rhea" id="RHEA-COMP:9863"/>
        <dbReference type="Rhea" id="RHEA-COMP:11604"/>
        <dbReference type="ChEBI" id="CHEBI:15378"/>
        <dbReference type="ChEBI" id="CHEBI:29999"/>
        <dbReference type="ChEBI" id="CHEBI:30616"/>
        <dbReference type="ChEBI" id="CHEBI:83421"/>
        <dbReference type="ChEBI" id="CHEBI:456216"/>
        <dbReference type="EC" id="2.7.11.1"/>
    </reaction>
</comment>
<dbReference type="PANTHER" id="PTHR47982">
    <property type="entry name" value="PROLINE-RICH RECEPTOR-LIKE PROTEIN KINASE PERK4"/>
    <property type="match status" value="1"/>
</dbReference>
<gene>
    <name evidence="18" type="ORF">POTOM_017337</name>
</gene>
<keyword evidence="3" id="KW-1003">Cell membrane</keyword>
<sequence>MASLTPSPDSPPSLTPISTLTPSPPSTPDSTTNSPPPSISQPDQTTDPPLPSTPSNPATPPPQSPPPAPPAASPPAPPPPSPIISSTPPPSAPPPPTPASPPPAPPASPPPAPPALTPPSPPAAPPPASTIEPPPPQPISTPPPPRASPTTPVTSPPPPQAVSPSPPPPANDPISPATNSPPPPTEKPPESPPALPTVPPPPPSSQSDSPPPTTNSPPPPISTLQSPPPSVPSTSSTPPAISPPAPPVNSSVTVSPTPPFPAIPTEKPTARATNGTDVSANTSSTGPGGLNNGGAVTIGIVAGFVALSLLVVAVWFAQKRKRRRGENVGYTIPSPFASSQNSAMVLFLKALRVSNCFTNENMDHGYWMQNLDLKMNTSNALINAVDIKQFNNSNSVFLKPYPPAPLVGGPSGSDFMYSPSEAGVVNNSRSWFTYEELVQATNGFSAQNRLGEGGFGCVYKGVLVDGRDVAVKQLKIGGSQGEREFRAEVEIISRVHHRHLVSLVGYCISEHQRLLVYDYLPNDTLYYHLHGEGRPFMDWATRVRVAAGAARGIAYLHEDCHPRIIHRDIKSSNILLDENFEAQVSDFGLAKIALELDSNTHVSTRVMGTFGYMAPEYATSGKLTEKSDVYSYGVVLLELITGRKPVDASQPLGDESLVEWARPLLTDAIENEDFEALADSGLEKNYVPSQMFRMIEAAAACVRHSAAKRPRMSQVVRALDLLDESSDLSNGMKPGQSEIFDSRQHSAQIRMFQRLAFGSQEYNSSEFFDRTQSSWRSRDHGDSV</sequence>
<dbReference type="InterPro" id="IPR008271">
    <property type="entry name" value="Ser/Thr_kinase_AS"/>
</dbReference>
<dbReference type="PROSITE" id="PS50011">
    <property type="entry name" value="PROTEIN_KINASE_DOM"/>
    <property type="match status" value="1"/>
</dbReference>
<evidence type="ECO:0000259" key="17">
    <source>
        <dbReference type="PROSITE" id="PS50011"/>
    </source>
</evidence>
<evidence type="ECO:0000256" key="13">
    <source>
        <dbReference type="ARBA" id="ARBA00048679"/>
    </source>
</evidence>
<dbReference type="FunFam" id="3.30.200.20:FF:000212">
    <property type="entry name" value="Proline-rich receptor-like protein kinase PERK8"/>
    <property type="match status" value="1"/>
</dbReference>
<keyword evidence="6 16" id="KW-0812">Transmembrane</keyword>
<evidence type="ECO:0000256" key="3">
    <source>
        <dbReference type="ARBA" id="ARBA00022475"/>
    </source>
</evidence>
<reference evidence="18" key="1">
    <citation type="journal article" date="2020" name="bioRxiv">
        <title>Hybrid origin of Populus tomentosa Carr. identified through genome sequencing and phylogenomic analysis.</title>
        <authorList>
            <person name="An X."/>
            <person name="Gao K."/>
            <person name="Chen Z."/>
            <person name="Li J."/>
            <person name="Yang X."/>
            <person name="Yang X."/>
            <person name="Zhou J."/>
            <person name="Guo T."/>
            <person name="Zhao T."/>
            <person name="Huang S."/>
            <person name="Miao D."/>
            <person name="Khan W.U."/>
            <person name="Rao P."/>
            <person name="Ye M."/>
            <person name="Lei B."/>
            <person name="Liao W."/>
            <person name="Wang J."/>
            <person name="Ji L."/>
            <person name="Li Y."/>
            <person name="Guo B."/>
            <person name="Mustafa N.S."/>
            <person name="Li S."/>
            <person name="Yun Q."/>
            <person name="Keller S.R."/>
            <person name="Mao J."/>
            <person name="Zhang R."/>
            <person name="Strauss S.H."/>
        </authorList>
    </citation>
    <scope>NUCLEOTIDE SEQUENCE</scope>
    <source>
        <strain evidence="18">GM15</strain>
        <tissue evidence="18">Leaf</tissue>
    </source>
</reference>
<accession>A0A8X8A083</accession>
<organism evidence="18 19">
    <name type="scientific">Populus tomentosa</name>
    <name type="common">Chinese white poplar</name>
    <dbReference type="NCBI Taxonomy" id="118781"/>
    <lineage>
        <taxon>Eukaryota</taxon>
        <taxon>Viridiplantae</taxon>
        <taxon>Streptophyta</taxon>
        <taxon>Embryophyta</taxon>
        <taxon>Tracheophyta</taxon>
        <taxon>Spermatophyta</taxon>
        <taxon>Magnoliopsida</taxon>
        <taxon>eudicotyledons</taxon>
        <taxon>Gunneridae</taxon>
        <taxon>Pentapetalae</taxon>
        <taxon>rosids</taxon>
        <taxon>fabids</taxon>
        <taxon>Malpighiales</taxon>
        <taxon>Salicaceae</taxon>
        <taxon>Saliceae</taxon>
        <taxon>Populus</taxon>
    </lineage>
</organism>
<keyword evidence="7 14" id="KW-0547">Nucleotide-binding</keyword>
<dbReference type="InterPro" id="IPR047117">
    <property type="entry name" value="PERK1-13-like"/>
</dbReference>
<protein>
    <recommendedName>
        <fullName evidence="2">non-specific serine/threonine protein kinase</fullName>
        <ecNumber evidence="2">2.7.11.1</ecNumber>
    </recommendedName>
</protein>
<dbReference type="EC" id="2.7.11.1" evidence="2"/>
<evidence type="ECO:0000256" key="11">
    <source>
        <dbReference type="ARBA" id="ARBA00023136"/>
    </source>
</evidence>
<dbReference type="InterPro" id="IPR000719">
    <property type="entry name" value="Prot_kinase_dom"/>
</dbReference>
<evidence type="ECO:0000256" key="2">
    <source>
        <dbReference type="ARBA" id="ARBA00012513"/>
    </source>
</evidence>
<dbReference type="PANTHER" id="PTHR47982:SF32">
    <property type="entry name" value="NON-SPECIFIC SERINE_THREONINE PROTEIN KINASE"/>
    <property type="match status" value="1"/>
</dbReference>
<dbReference type="GO" id="GO:0005524">
    <property type="term" value="F:ATP binding"/>
    <property type="evidence" value="ECO:0007669"/>
    <property type="project" value="UniProtKB-UniRule"/>
</dbReference>
<evidence type="ECO:0000256" key="7">
    <source>
        <dbReference type="ARBA" id="ARBA00022741"/>
    </source>
</evidence>
<evidence type="ECO:0000256" key="15">
    <source>
        <dbReference type="SAM" id="MobiDB-lite"/>
    </source>
</evidence>
<keyword evidence="9 14" id="KW-0067">ATP-binding</keyword>
<evidence type="ECO:0000256" key="6">
    <source>
        <dbReference type="ARBA" id="ARBA00022692"/>
    </source>
</evidence>
<comment type="caution">
    <text evidence="18">The sequence shown here is derived from an EMBL/GenBank/DDBJ whole genome shotgun (WGS) entry which is preliminary data.</text>
</comment>
<dbReference type="PROSITE" id="PS00107">
    <property type="entry name" value="PROTEIN_KINASE_ATP"/>
    <property type="match status" value="1"/>
</dbReference>
<feature type="compositionally biased region" description="Polar residues" evidence="15">
    <location>
        <begin position="271"/>
        <end position="285"/>
    </location>
</feature>
<evidence type="ECO:0000313" key="18">
    <source>
        <dbReference type="EMBL" id="KAG6777512.1"/>
    </source>
</evidence>
<keyword evidence="8" id="KW-0418">Kinase</keyword>
<feature type="binding site" evidence="14">
    <location>
        <position position="472"/>
    </location>
    <ligand>
        <name>ATP</name>
        <dbReference type="ChEBI" id="CHEBI:30616"/>
    </ligand>
</feature>
<keyword evidence="19" id="KW-1185">Reference proteome</keyword>
<evidence type="ECO:0000256" key="16">
    <source>
        <dbReference type="SAM" id="Phobius"/>
    </source>
</evidence>
<keyword evidence="11 16" id="KW-0472">Membrane</keyword>
<evidence type="ECO:0000256" key="14">
    <source>
        <dbReference type="PROSITE-ProRule" id="PRU10141"/>
    </source>
</evidence>
<keyword evidence="10 16" id="KW-1133">Transmembrane helix</keyword>
<evidence type="ECO:0000256" key="5">
    <source>
        <dbReference type="ARBA" id="ARBA00022679"/>
    </source>
</evidence>
<dbReference type="FunFam" id="1.10.510.10:FF:000173">
    <property type="entry name" value="proline-rich receptor-like protein kinase PERK8"/>
    <property type="match status" value="1"/>
</dbReference>
<keyword evidence="4" id="KW-0723">Serine/threonine-protein kinase</keyword>
<dbReference type="AlphaFoldDB" id="A0A8X8A083"/>
<evidence type="ECO:0000256" key="8">
    <source>
        <dbReference type="ARBA" id="ARBA00022777"/>
    </source>
</evidence>
<feature type="domain" description="Protein kinase" evidence="17">
    <location>
        <begin position="444"/>
        <end position="722"/>
    </location>
</feature>
<dbReference type="InterPro" id="IPR017441">
    <property type="entry name" value="Protein_kinase_ATP_BS"/>
</dbReference>
<feature type="compositionally biased region" description="Pro residues" evidence="15">
    <location>
        <begin position="154"/>
        <end position="171"/>
    </location>
</feature>
<evidence type="ECO:0000313" key="19">
    <source>
        <dbReference type="Proteomes" id="UP000886885"/>
    </source>
</evidence>
<keyword evidence="5" id="KW-0808">Transferase</keyword>
<evidence type="ECO:0000256" key="10">
    <source>
        <dbReference type="ARBA" id="ARBA00022989"/>
    </source>
</evidence>
<evidence type="ECO:0000256" key="4">
    <source>
        <dbReference type="ARBA" id="ARBA00022527"/>
    </source>
</evidence>
<evidence type="ECO:0000256" key="12">
    <source>
        <dbReference type="ARBA" id="ARBA00047899"/>
    </source>
</evidence>
<evidence type="ECO:0000256" key="9">
    <source>
        <dbReference type="ARBA" id="ARBA00022840"/>
    </source>
</evidence>